<gene>
    <name evidence="1" type="ORF">NNL38_01100</name>
</gene>
<dbReference type="Gene3D" id="2.30.30.830">
    <property type="match status" value="1"/>
</dbReference>
<accession>A0ABY5GH81</accession>
<dbReference type="RefSeq" id="WP_255389212.1">
    <property type="nucleotide sequence ID" value="NZ_CP101508.1"/>
</dbReference>
<reference evidence="1" key="1">
    <citation type="submission" date="2022-07" db="EMBL/GenBank/DDBJ databases">
        <title>Genome sequencing of Photobacterium atrarenae GJH2-4.</title>
        <authorList>
            <person name="Park S.-J."/>
        </authorList>
    </citation>
    <scope>NUCLEOTIDE SEQUENCE</scope>
    <source>
        <strain evidence="1">GJH2-4</strain>
    </source>
</reference>
<evidence type="ECO:0000313" key="2">
    <source>
        <dbReference type="Proteomes" id="UP001057998"/>
    </source>
</evidence>
<keyword evidence="2" id="KW-1185">Reference proteome</keyword>
<dbReference type="Proteomes" id="UP001057998">
    <property type="component" value="Chromosome 1"/>
</dbReference>
<dbReference type="PIRSF" id="PIRSF016481">
    <property type="entry name" value="Pilus_assembly_PilP"/>
    <property type="match status" value="1"/>
</dbReference>
<dbReference type="InterPro" id="IPR007446">
    <property type="entry name" value="PilP"/>
</dbReference>
<evidence type="ECO:0000313" key="1">
    <source>
        <dbReference type="EMBL" id="UTV27957.1"/>
    </source>
</evidence>
<organism evidence="1 2">
    <name type="scientific">Photobacterium atrarenae</name>
    <dbReference type="NCBI Taxonomy" id="865757"/>
    <lineage>
        <taxon>Bacteria</taxon>
        <taxon>Pseudomonadati</taxon>
        <taxon>Pseudomonadota</taxon>
        <taxon>Gammaproteobacteria</taxon>
        <taxon>Vibrionales</taxon>
        <taxon>Vibrionaceae</taxon>
        <taxon>Photobacterium</taxon>
    </lineage>
</organism>
<dbReference type="EMBL" id="CP101508">
    <property type="protein sequence ID" value="UTV27957.1"/>
    <property type="molecule type" value="Genomic_DNA"/>
</dbReference>
<dbReference type="Pfam" id="PF04351">
    <property type="entry name" value="PilP"/>
    <property type="match status" value="1"/>
</dbReference>
<name>A0ABY5GH81_9GAMM</name>
<sequence>MQRWSWLAVAMLLWGCQANEGSVEQVIARVTAQASAQTADLPAEYVYRADPFVLAGERVPFARPRAEARVPEPQEETACWQPEGQRKPMPLEQFALEQLEMKGVIGDGQRRWALIYTPAKQLVKVRRGHYLGLNYGRVTRVKATGLELVETLPDGAGCWLTRTVSLPIAVTEPTG</sequence>
<protein>
    <submittedName>
        <fullName evidence="1">Pilus assembly protein PilP</fullName>
    </submittedName>
</protein>
<proteinExistence type="predicted"/>